<name>A0A8J5T8Q4_HOMAM</name>
<comment type="caution">
    <text evidence="2">The sequence shown here is derived from an EMBL/GenBank/DDBJ whole genome shotgun (WGS) entry which is preliminary data.</text>
</comment>
<keyword evidence="3" id="KW-1185">Reference proteome</keyword>
<reference evidence="2" key="1">
    <citation type="journal article" date="2021" name="Sci. Adv.">
        <title>The American lobster genome reveals insights on longevity, neural, and immune adaptations.</title>
        <authorList>
            <person name="Polinski J.M."/>
            <person name="Zimin A.V."/>
            <person name="Clark K.F."/>
            <person name="Kohn A.B."/>
            <person name="Sadowski N."/>
            <person name="Timp W."/>
            <person name="Ptitsyn A."/>
            <person name="Khanna P."/>
            <person name="Romanova D.Y."/>
            <person name="Williams P."/>
            <person name="Greenwood S.J."/>
            <person name="Moroz L.L."/>
            <person name="Walt D.R."/>
            <person name="Bodnar A.G."/>
        </authorList>
    </citation>
    <scope>NUCLEOTIDE SEQUENCE</scope>
    <source>
        <strain evidence="2">GMGI-L3</strain>
    </source>
</reference>
<protein>
    <submittedName>
        <fullName evidence="2">Uncharacterized protein</fullName>
    </submittedName>
</protein>
<dbReference type="Proteomes" id="UP000747542">
    <property type="component" value="Unassembled WGS sequence"/>
</dbReference>
<evidence type="ECO:0000313" key="3">
    <source>
        <dbReference type="Proteomes" id="UP000747542"/>
    </source>
</evidence>
<accession>A0A8J5T8Q4</accession>
<dbReference type="EMBL" id="JAHLQT010010116">
    <property type="protein sequence ID" value="KAG7173220.1"/>
    <property type="molecule type" value="Genomic_DNA"/>
</dbReference>
<feature type="region of interest" description="Disordered" evidence="1">
    <location>
        <begin position="38"/>
        <end position="59"/>
    </location>
</feature>
<dbReference type="AlphaFoldDB" id="A0A8J5T8Q4"/>
<proteinExistence type="predicted"/>
<gene>
    <name evidence="2" type="ORF">Hamer_G014536</name>
</gene>
<evidence type="ECO:0000256" key="1">
    <source>
        <dbReference type="SAM" id="MobiDB-lite"/>
    </source>
</evidence>
<feature type="compositionally biased region" description="Polar residues" evidence="1">
    <location>
        <begin position="39"/>
        <end position="49"/>
    </location>
</feature>
<evidence type="ECO:0000313" key="2">
    <source>
        <dbReference type="EMBL" id="KAG7173220.1"/>
    </source>
</evidence>
<sequence length="59" mass="6786">MLRHRLPDWVSTTRCDLQGILGPTNYWLDEERSGLVISDSRSGQKSITSPRPVYEDPVR</sequence>
<organism evidence="2 3">
    <name type="scientific">Homarus americanus</name>
    <name type="common">American lobster</name>
    <dbReference type="NCBI Taxonomy" id="6706"/>
    <lineage>
        <taxon>Eukaryota</taxon>
        <taxon>Metazoa</taxon>
        <taxon>Ecdysozoa</taxon>
        <taxon>Arthropoda</taxon>
        <taxon>Crustacea</taxon>
        <taxon>Multicrustacea</taxon>
        <taxon>Malacostraca</taxon>
        <taxon>Eumalacostraca</taxon>
        <taxon>Eucarida</taxon>
        <taxon>Decapoda</taxon>
        <taxon>Pleocyemata</taxon>
        <taxon>Astacidea</taxon>
        <taxon>Nephropoidea</taxon>
        <taxon>Nephropidae</taxon>
        <taxon>Homarus</taxon>
    </lineage>
</organism>